<dbReference type="EMBL" id="JACGWL010000010">
    <property type="protein sequence ID" value="KAK4394054.1"/>
    <property type="molecule type" value="Genomic_DNA"/>
</dbReference>
<dbReference type="Proteomes" id="UP001289374">
    <property type="component" value="Unassembled WGS sequence"/>
</dbReference>
<sequence>MVNQMKRFGEKLTDVRVVEKNLHSLNAKFNHVVVVIEEAKDIESMSIDELNGSLIAHEERMKRSQQVPIEQVLQAKLAFNPKGNVSERGGRSQDHGRGRGRGKEEEKAEAKLKVNKIYPKTV</sequence>
<evidence type="ECO:0000313" key="2">
    <source>
        <dbReference type="EMBL" id="KAK4394054.1"/>
    </source>
</evidence>
<gene>
    <name evidence="2" type="ORF">Sango_1876200</name>
</gene>
<dbReference type="PANTHER" id="PTHR35317">
    <property type="entry name" value="OS04G0629600 PROTEIN"/>
    <property type="match status" value="1"/>
</dbReference>
<organism evidence="2 3">
    <name type="scientific">Sesamum angolense</name>
    <dbReference type="NCBI Taxonomy" id="2727404"/>
    <lineage>
        <taxon>Eukaryota</taxon>
        <taxon>Viridiplantae</taxon>
        <taxon>Streptophyta</taxon>
        <taxon>Embryophyta</taxon>
        <taxon>Tracheophyta</taxon>
        <taxon>Spermatophyta</taxon>
        <taxon>Magnoliopsida</taxon>
        <taxon>eudicotyledons</taxon>
        <taxon>Gunneridae</taxon>
        <taxon>Pentapetalae</taxon>
        <taxon>asterids</taxon>
        <taxon>lamiids</taxon>
        <taxon>Lamiales</taxon>
        <taxon>Pedaliaceae</taxon>
        <taxon>Sesamum</taxon>
    </lineage>
</organism>
<dbReference type="Pfam" id="PF14223">
    <property type="entry name" value="Retrotran_gag_2"/>
    <property type="match status" value="1"/>
</dbReference>
<proteinExistence type="predicted"/>
<evidence type="ECO:0000256" key="1">
    <source>
        <dbReference type="SAM" id="MobiDB-lite"/>
    </source>
</evidence>
<name>A0AAE2BQI6_9LAMI</name>
<keyword evidence="3" id="KW-1185">Reference proteome</keyword>
<feature type="region of interest" description="Disordered" evidence="1">
    <location>
        <begin position="80"/>
        <end position="122"/>
    </location>
</feature>
<accession>A0AAE2BQI6</accession>
<reference evidence="2" key="1">
    <citation type="submission" date="2020-06" db="EMBL/GenBank/DDBJ databases">
        <authorList>
            <person name="Li T."/>
            <person name="Hu X."/>
            <person name="Zhang T."/>
            <person name="Song X."/>
            <person name="Zhang H."/>
            <person name="Dai N."/>
            <person name="Sheng W."/>
            <person name="Hou X."/>
            <person name="Wei L."/>
        </authorList>
    </citation>
    <scope>NUCLEOTIDE SEQUENCE</scope>
    <source>
        <strain evidence="2">K16</strain>
        <tissue evidence="2">Leaf</tissue>
    </source>
</reference>
<reference evidence="2" key="2">
    <citation type="journal article" date="2024" name="Plant">
        <title>Genomic evolution and insights into agronomic trait innovations of Sesamum species.</title>
        <authorList>
            <person name="Miao H."/>
            <person name="Wang L."/>
            <person name="Qu L."/>
            <person name="Liu H."/>
            <person name="Sun Y."/>
            <person name="Le M."/>
            <person name="Wang Q."/>
            <person name="Wei S."/>
            <person name="Zheng Y."/>
            <person name="Lin W."/>
            <person name="Duan Y."/>
            <person name="Cao H."/>
            <person name="Xiong S."/>
            <person name="Wang X."/>
            <person name="Wei L."/>
            <person name="Li C."/>
            <person name="Ma Q."/>
            <person name="Ju M."/>
            <person name="Zhao R."/>
            <person name="Li G."/>
            <person name="Mu C."/>
            <person name="Tian Q."/>
            <person name="Mei H."/>
            <person name="Zhang T."/>
            <person name="Gao T."/>
            <person name="Zhang H."/>
        </authorList>
    </citation>
    <scope>NUCLEOTIDE SEQUENCE</scope>
    <source>
        <strain evidence="2">K16</strain>
    </source>
</reference>
<comment type="caution">
    <text evidence="2">The sequence shown here is derived from an EMBL/GenBank/DDBJ whole genome shotgun (WGS) entry which is preliminary data.</text>
</comment>
<feature type="compositionally biased region" description="Basic and acidic residues" evidence="1">
    <location>
        <begin position="88"/>
        <end position="112"/>
    </location>
</feature>
<dbReference type="AlphaFoldDB" id="A0AAE2BQI6"/>
<protein>
    <submittedName>
        <fullName evidence="2">Uncharacterized protein</fullName>
    </submittedName>
</protein>
<evidence type="ECO:0000313" key="3">
    <source>
        <dbReference type="Proteomes" id="UP001289374"/>
    </source>
</evidence>
<dbReference type="PANTHER" id="PTHR35317:SF28">
    <property type="entry name" value="ZINC FINGER, CCHC-TYPE, RIBONUCLEASE H-LIKE DOMAIN, GAG-PRE-INTEGRASE DOMAIN PROTEIN-RELATED"/>
    <property type="match status" value="1"/>
</dbReference>